<dbReference type="AlphaFoldDB" id="A0A0D9PE94"/>
<organism evidence="2 3">
    <name type="scientific">Metarhizium anisopliae BRIP 53293</name>
    <dbReference type="NCBI Taxonomy" id="1291518"/>
    <lineage>
        <taxon>Eukaryota</taxon>
        <taxon>Fungi</taxon>
        <taxon>Dikarya</taxon>
        <taxon>Ascomycota</taxon>
        <taxon>Pezizomycotina</taxon>
        <taxon>Sordariomycetes</taxon>
        <taxon>Hypocreomycetidae</taxon>
        <taxon>Hypocreales</taxon>
        <taxon>Clavicipitaceae</taxon>
        <taxon>Metarhizium</taxon>
    </lineage>
</organism>
<feature type="compositionally biased region" description="Polar residues" evidence="1">
    <location>
        <begin position="300"/>
        <end position="309"/>
    </location>
</feature>
<feature type="compositionally biased region" description="Low complexity" evidence="1">
    <location>
        <begin position="142"/>
        <end position="158"/>
    </location>
</feature>
<sequence>MSRSWSRRHAPAGPAAIPPATPQPQPQPQLHQKHHHQPQQPGQQLRRVTSFTQRFRGRKPVSPTAATTTTPQPEAHDAAPASGQLRRRPAYIPTHAAASFARTVSPLSTPRIDERDELACDETSWSPRMMHSTSAARERHVPSTTTTTAASTSPSVASHRAQSDVGEPPLDDDDYAAFLAEAEANDRAFRSRWAQRERERERGQQWALGSPATSPQGCFKGTAQRDSAYYSVASVSPSSMSGHGSGPQKQALHGRRSAPVPLPVSTSMPASTSTPTSPRALHHKPSKTLGRRISEYFKPSSKTGVATVA</sequence>
<dbReference type="Proteomes" id="UP000054544">
    <property type="component" value="Unassembled WGS sequence"/>
</dbReference>
<evidence type="ECO:0000313" key="3">
    <source>
        <dbReference type="Proteomes" id="UP000054544"/>
    </source>
</evidence>
<proteinExistence type="predicted"/>
<feature type="compositionally biased region" description="Polar residues" evidence="1">
    <location>
        <begin position="123"/>
        <end position="135"/>
    </location>
</feature>
<feature type="region of interest" description="Disordered" evidence="1">
    <location>
        <begin position="1"/>
        <end position="171"/>
    </location>
</feature>
<accession>A0A0D9PE94</accession>
<evidence type="ECO:0000256" key="1">
    <source>
        <dbReference type="SAM" id="MobiDB-lite"/>
    </source>
</evidence>
<feature type="region of interest" description="Disordered" evidence="1">
    <location>
        <begin position="193"/>
        <end position="220"/>
    </location>
</feature>
<dbReference type="OrthoDB" id="4941402at2759"/>
<keyword evidence="3" id="KW-1185">Reference proteome</keyword>
<gene>
    <name evidence="2" type="ORF">H634G_01254</name>
</gene>
<feature type="compositionally biased region" description="Basic residues" evidence="1">
    <location>
        <begin position="1"/>
        <end position="10"/>
    </location>
</feature>
<protein>
    <submittedName>
        <fullName evidence="2">Uncharacterized protein</fullName>
    </submittedName>
</protein>
<feature type="compositionally biased region" description="Basic and acidic residues" evidence="1">
    <location>
        <begin position="193"/>
        <end position="203"/>
    </location>
</feature>
<feature type="compositionally biased region" description="Basic residues" evidence="1">
    <location>
        <begin position="280"/>
        <end position="290"/>
    </location>
</feature>
<feature type="compositionally biased region" description="Low complexity" evidence="1">
    <location>
        <begin position="263"/>
        <end position="278"/>
    </location>
</feature>
<feature type="region of interest" description="Disordered" evidence="1">
    <location>
        <begin position="234"/>
        <end position="309"/>
    </location>
</feature>
<name>A0A0D9PE94_METAN</name>
<dbReference type="EMBL" id="KE384721">
    <property type="protein sequence ID" value="KJK83125.1"/>
    <property type="molecule type" value="Genomic_DNA"/>
</dbReference>
<reference evidence="3" key="1">
    <citation type="journal article" date="2014" name="BMC Genomics">
        <title>The genome sequence of the biocontrol fungus Metarhizium anisopliae and comparative genomics of Metarhizium species.</title>
        <authorList>
            <person name="Pattemore J.A."/>
            <person name="Hane J.K."/>
            <person name="Williams A.H."/>
            <person name="Wilson B.A."/>
            <person name="Stodart B.J."/>
            <person name="Ash G.J."/>
        </authorList>
    </citation>
    <scope>NUCLEOTIDE SEQUENCE [LARGE SCALE GENOMIC DNA]</scope>
    <source>
        <strain evidence="3">BRIP 53293</strain>
    </source>
</reference>
<feature type="compositionally biased region" description="Pro residues" evidence="1">
    <location>
        <begin position="16"/>
        <end position="27"/>
    </location>
</feature>
<evidence type="ECO:0000313" key="2">
    <source>
        <dbReference type="EMBL" id="KJK83125.1"/>
    </source>
</evidence>